<reference evidence="4 5" key="1">
    <citation type="journal article" date="2013" name="Genome Biol. Evol.">
        <title>Genome evolution and phylogenomic analysis of candidatus kinetoplastibacterium, the betaproteobacterial endosymbionts of strigomonas and angomonas.</title>
        <authorList>
            <person name="Alves J.M."/>
            <person name="Serrano M.G."/>
            <person name="Maia da Silva F."/>
            <person name="Voegtly L.J."/>
            <person name="Matveyev A.V."/>
            <person name="Teixeira M.M."/>
            <person name="Camargo E.P."/>
            <person name="Buck G.A."/>
        </authorList>
    </citation>
    <scope>NUCLEOTIDE SEQUENCE [LARGE SCALE GENOMIC DNA]</scope>
    <source>
        <strain evidence="4 5">TCC079E</strain>
    </source>
</reference>
<dbReference type="SUPFAM" id="SSF54373">
    <property type="entry name" value="FAD-linked reductases, C-terminal domain"/>
    <property type="match status" value="1"/>
</dbReference>
<accession>M1L2H7</accession>
<evidence type="ECO:0000259" key="3">
    <source>
        <dbReference type="Pfam" id="PF01266"/>
    </source>
</evidence>
<dbReference type="SUPFAM" id="SSF51905">
    <property type="entry name" value="FAD/NAD(P)-binding domain"/>
    <property type="match status" value="1"/>
</dbReference>
<dbReference type="PATRIC" id="fig|1208919.3.peg.391"/>
<evidence type="ECO:0000313" key="4">
    <source>
        <dbReference type="EMBL" id="AGF46953.1"/>
    </source>
</evidence>
<sequence length="420" mass="47468">MKIVVLGSGIQGISSAWWLVKSKIAEEIIVIDRFSKAALDTSFANGGQISVSYAEPWANFHNLSQYIGWFFNKNSPMHFSFTTDINQWKWFLCFFNECRQKNFLMNMRHMVNLAKYSRGLIKETRKSLNIEYDLLEKGILSYYTDSNELNYASKVADIMKSMGVNRDLLSTDEVLNLEPSLYTIRDSICGGYFTKDDESGDARMFTQSLSKKCEEEGVKFYYNCNINKLIYNNKKITGVEIIDSNGYYDVIHADYFVSTLGSYSNNILKSVGVNLNLYPAKGCSATFLVKNEKKAPYVSLIDNENKIVISRFGNRLRIAGSIGFTGFSRSLSTVDCNFIFKMAQYIFPEALDFDNVSYWSGLRPATPSNVPIIGRTKINNLYVNVGHGPLGWTMGLGSGKALSDIINDKKPEIDFPFLGI</sequence>
<dbReference type="eggNOG" id="COG0665">
    <property type="taxonomic scope" value="Bacteria"/>
</dbReference>
<dbReference type="AlphaFoldDB" id="M1L2H7"/>
<name>M1L2H7_9PROT</name>
<evidence type="ECO:0000313" key="5">
    <source>
        <dbReference type="Proteomes" id="UP000011547"/>
    </source>
</evidence>
<dbReference type="GO" id="GO:0005737">
    <property type="term" value="C:cytoplasm"/>
    <property type="evidence" value="ECO:0007669"/>
    <property type="project" value="TreeGrafter"/>
</dbReference>
<dbReference type="NCBIfam" id="NF001933">
    <property type="entry name" value="PRK00711.1"/>
    <property type="match status" value="1"/>
</dbReference>
<dbReference type="GO" id="GO:0005886">
    <property type="term" value="C:plasma membrane"/>
    <property type="evidence" value="ECO:0007669"/>
    <property type="project" value="TreeGrafter"/>
</dbReference>
<feature type="domain" description="FAD dependent oxidoreductase" evidence="3">
    <location>
        <begin position="2"/>
        <end position="404"/>
    </location>
</feature>
<dbReference type="EC" id="1.4.99.1" evidence="4"/>
<dbReference type="PANTHER" id="PTHR13847:SF280">
    <property type="entry name" value="D-AMINO ACID DEHYDROGENASE"/>
    <property type="match status" value="1"/>
</dbReference>
<dbReference type="Gene3D" id="3.30.9.10">
    <property type="entry name" value="D-Amino Acid Oxidase, subunit A, domain 2"/>
    <property type="match status" value="1"/>
</dbReference>
<dbReference type="STRING" id="1208919.CDSE_0667"/>
<keyword evidence="2 4" id="KW-0560">Oxidoreductase</keyword>
<dbReference type="KEGG" id="kde:CDSE_0667"/>
<dbReference type="Proteomes" id="UP000011547">
    <property type="component" value="Chromosome"/>
</dbReference>
<comment type="similarity">
    <text evidence="1">Belongs to the DadA oxidoreductase family.</text>
</comment>
<dbReference type="EMBL" id="CP003803">
    <property type="protein sequence ID" value="AGF46953.1"/>
    <property type="molecule type" value="Genomic_DNA"/>
</dbReference>
<dbReference type="Pfam" id="PF01266">
    <property type="entry name" value="DAO"/>
    <property type="match status" value="1"/>
</dbReference>
<protein>
    <submittedName>
        <fullName evidence="4">D-amino-acid dehydrogenase</fullName>
        <ecNumber evidence="4">1.4.99.1</ecNumber>
    </submittedName>
</protein>
<keyword evidence="5" id="KW-1185">Reference proteome</keyword>
<dbReference type="InterPro" id="IPR036188">
    <property type="entry name" value="FAD/NAD-bd_sf"/>
</dbReference>
<proteinExistence type="inferred from homology"/>
<dbReference type="OrthoDB" id="18526at2"/>
<dbReference type="RefSeq" id="WP_015396364.1">
    <property type="nucleotide sequence ID" value="NC_020294.1"/>
</dbReference>
<evidence type="ECO:0000256" key="1">
    <source>
        <dbReference type="ARBA" id="ARBA00009410"/>
    </source>
</evidence>
<evidence type="ECO:0000256" key="2">
    <source>
        <dbReference type="ARBA" id="ARBA00023002"/>
    </source>
</evidence>
<dbReference type="InterPro" id="IPR006076">
    <property type="entry name" value="FAD-dep_OxRdtase"/>
</dbReference>
<dbReference type="PANTHER" id="PTHR13847">
    <property type="entry name" value="SARCOSINE DEHYDROGENASE-RELATED"/>
    <property type="match status" value="1"/>
</dbReference>
<gene>
    <name evidence="4" type="ORF">CDSE_0667</name>
</gene>
<dbReference type="GO" id="GO:0008718">
    <property type="term" value="F:D-amino-acid dehydrogenase activity"/>
    <property type="evidence" value="ECO:0007669"/>
    <property type="project" value="TreeGrafter"/>
</dbReference>
<organism evidence="4 5">
    <name type="scientific">Candidatus Kinetoplastidibacterium desouzai TCC079E</name>
    <dbReference type="NCBI Taxonomy" id="1208919"/>
    <lineage>
        <taxon>Bacteria</taxon>
        <taxon>Pseudomonadati</taxon>
        <taxon>Pseudomonadota</taxon>
        <taxon>Betaproteobacteria</taxon>
        <taxon>Candidatus Kinetoplastidibacterium</taxon>
    </lineage>
</organism>
<dbReference type="GO" id="GO:0055130">
    <property type="term" value="P:D-alanine catabolic process"/>
    <property type="evidence" value="ECO:0007669"/>
    <property type="project" value="TreeGrafter"/>
</dbReference>
<dbReference type="HOGENOM" id="CLU_007884_9_2_4"/>
<dbReference type="Gene3D" id="3.50.50.60">
    <property type="entry name" value="FAD/NAD(P)-binding domain"/>
    <property type="match status" value="1"/>
</dbReference>